<dbReference type="NCBIfam" id="TIGR03647">
    <property type="entry name" value="Na_symport_sm"/>
    <property type="match status" value="1"/>
</dbReference>
<sequence length="113" mass="12670">MPHQRRTLATEPEHGETLFAPDLHDVRHLWLKLGLLLVWALVSFGASYFARELQFGVTGWSFSYWLASQGAVLIFIAIVWIYCLAMNRFERQDAEAAASAPVAAPVWAPPDDA</sequence>
<keyword evidence="1" id="KW-0812">Transmembrane</keyword>
<protein>
    <submittedName>
        <fullName evidence="3">DUF4212 domain-containing protein</fullName>
    </submittedName>
</protein>
<dbReference type="AlphaFoldDB" id="A0A2P1NMQ2"/>
<feature type="transmembrane region" description="Helical" evidence="1">
    <location>
        <begin position="29"/>
        <end position="50"/>
    </location>
</feature>
<evidence type="ECO:0000313" key="4">
    <source>
        <dbReference type="Proteomes" id="UP000241829"/>
    </source>
</evidence>
<dbReference type="RefSeq" id="WP_106846869.1">
    <property type="nucleotide sequence ID" value="NZ_CP027792.1"/>
</dbReference>
<keyword evidence="1" id="KW-1133">Transmembrane helix</keyword>
<dbReference type="OrthoDB" id="9797746at2"/>
<evidence type="ECO:0000313" key="3">
    <source>
        <dbReference type="EMBL" id="AVP58321.1"/>
    </source>
</evidence>
<dbReference type="InterPro" id="IPR019886">
    <property type="entry name" value="Na_symporter_ssu"/>
</dbReference>
<dbReference type="EMBL" id="CP027792">
    <property type="protein sequence ID" value="AVP58321.1"/>
    <property type="molecule type" value="Genomic_DNA"/>
</dbReference>
<name>A0A2P1NMQ2_9BURK</name>
<dbReference type="Proteomes" id="UP000241829">
    <property type="component" value="Chromosome"/>
</dbReference>
<gene>
    <name evidence="3" type="ORF">C7H73_12030</name>
</gene>
<feature type="domain" description="Sodium symporter small subunit" evidence="2">
    <location>
        <begin position="27"/>
        <end position="92"/>
    </location>
</feature>
<organism evidence="3 4">
    <name type="scientific">Pulveribacter suum</name>
    <dbReference type="NCBI Taxonomy" id="2116657"/>
    <lineage>
        <taxon>Bacteria</taxon>
        <taxon>Pseudomonadati</taxon>
        <taxon>Pseudomonadota</taxon>
        <taxon>Betaproteobacteria</taxon>
        <taxon>Burkholderiales</taxon>
        <taxon>Comamonadaceae</taxon>
        <taxon>Pulveribacter</taxon>
    </lineage>
</organism>
<feature type="transmembrane region" description="Helical" evidence="1">
    <location>
        <begin position="62"/>
        <end position="85"/>
    </location>
</feature>
<accession>A0A2P1NMQ2</accession>
<proteinExistence type="predicted"/>
<keyword evidence="1" id="KW-0472">Membrane</keyword>
<evidence type="ECO:0000256" key="1">
    <source>
        <dbReference type="SAM" id="Phobius"/>
    </source>
</evidence>
<dbReference type="KEGG" id="melm:C7H73_12030"/>
<evidence type="ECO:0000259" key="2">
    <source>
        <dbReference type="Pfam" id="PF13937"/>
    </source>
</evidence>
<reference evidence="4" key="1">
    <citation type="submission" date="2018-03" db="EMBL/GenBank/DDBJ databases">
        <title>Genome sequencing of Melaminivora sp. strain SC2-7.</title>
        <authorList>
            <person name="Kim S.-J."/>
            <person name="Heo J."/>
            <person name="Ahn J.-H."/>
            <person name="Kwon S.-W."/>
        </authorList>
    </citation>
    <scope>NUCLEOTIDE SEQUENCE [LARGE SCALE GENOMIC DNA]</scope>
    <source>
        <strain evidence="4">SC2-7</strain>
    </source>
</reference>
<dbReference type="Pfam" id="PF13937">
    <property type="entry name" value="DUF4212"/>
    <property type="match status" value="1"/>
</dbReference>
<keyword evidence="4" id="KW-1185">Reference proteome</keyword>